<dbReference type="Gene3D" id="3.40.50.720">
    <property type="entry name" value="NAD(P)-binding Rossmann-like Domain"/>
    <property type="match status" value="1"/>
</dbReference>
<keyword evidence="4" id="KW-1185">Reference proteome</keyword>
<dbReference type="PANTHER" id="PTHR12126">
    <property type="entry name" value="NADH-UBIQUINONE OXIDOREDUCTASE 39 KDA SUBUNIT-RELATED"/>
    <property type="match status" value="1"/>
</dbReference>
<name>A0A4V6Y9C2_9PEZI</name>
<dbReference type="InterPro" id="IPR051207">
    <property type="entry name" value="ComplexI_NDUFA9_subunit"/>
</dbReference>
<sequence length="456" mass="48789">MFPVPTTVQVVFGNHVPGLPHAKVGRYLTDQYPGKVPGVSSTGTRWWRCNRNSPMGSFNAGCSNPCSCSGKPPPPLAGLVLLGEELGSSRPGDDFMTFGSLHPRPERHRTIFGRSWHKHTPNPAVTQIKFDPTSHSTHSILIELTHAFTRPVTAAAPLTSTAIMSTSAVAKKLVVCGGNGFLGSRICKYAVARGWDVTSISRSGEPKWSAVTSSAAPPQWAHQVSWERADMLSPVTYAPLLKGADFVVHSLGILLEADYKGVVSGQESPISGLQKAFAPIKDRGVDPLKTSSEGGDLKPPNPKDQFTYEVMNRDSAIALAKQANAEDAKAFVYISAAGGAPVLPARYITTKREAESTIASEFPRMRGIFPRPPFMYDSSRKFTLPLAAMTGAGALFNRLTGGVLGGFMGASGVKPLPVETVAEAVVEALDDVKVQGPIEVPELEELASKGWRKTML</sequence>
<dbReference type="GO" id="GO:0044877">
    <property type="term" value="F:protein-containing complex binding"/>
    <property type="evidence" value="ECO:0007669"/>
    <property type="project" value="TreeGrafter"/>
</dbReference>
<reference evidence="3 4" key="1">
    <citation type="journal article" date="2019" name="PLoS ONE">
        <title>Comparative genome analysis indicates high evolutionary potential of pathogenicity genes in Colletotrichum tanaceti.</title>
        <authorList>
            <person name="Lelwala R.V."/>
            <person name="Korhonen P.K."/>
            <person name="Young N.D."/>
            <person name="Scott J.B."/>
            <person name="Ades P.A."/>
            <person name="Gasser R.B."/>
            <person name="Taylor P.W.J."/>
        </authorList>
    </citation>
    <scope>NUCLEOTIDE SEQUENCE [LARGE SCALE GENOMIC DNA]</scope>
    <source>
        <strain evidence="3">BRIP57314</strain>
    </source>
</reference>
<dbReference type="AlphaFoldDB" id="A0A4V6Y9C2"/>
<evidence type="ECO:0000313" key="4">
    <source>
        <dbReference type="Proteomes" id="UP000310108"/>
    </source>
</evidence>
<organism evidence="3 4">
    <name type="scientific">Colletotrichum tanaceti</name>
    <dbReference type="NCBI Taxonomy" id="1306861"/>
    <lineage>
        <taxon>Eukaryota</taxon>
        <taxon>Fungi</taxon>
        <taxon>Dikarya</taxon>
        <taxon>Ascomycota</taxon>
        <taxon>Pezizomycotina</taxon>
        <taxon>Sordariomycetes</taxon>
        <taxon>Hypocreomycetidae</taxon>
        <taxon>Glomerellales</taxon>
        <taxon>Glomerellaceae</taxon>
        <taxon>Colletotrichum</taxon>
        <taxon>Colletotrichum destructivum species complex</taxon>
    </lineage>
</organism>
<proteinExistence type="predicted"/>
<protein>
    <recommendedName>
        <fullName evidence="2">NAD-dependent epimerase/dehydratase domain-containing protein</fullName>
    </recommendedName>
</protein>
<feature type="domain" description="NAD-dependent epimerase/dehydratase" evidence="2">
    <location>
        <begin position="174"/>
        <end position="250"/>
    </location>
</feature>
<dbReference type="SUPFAM" id="SSF51735">
    <property type="entry name" value="NAD(P)-binding Rossmann-fold domains"/>
    <property type="match status" value="1"/>
</dbReference>
<accession>A0A4V6Y9C2</accession>
<dbReference type="PANTHER" id="PTHR12126:SF16">
    <property type="entry name" value="MIOREX COMPLEX COMPONENT 2"/>
    <property type="match status" value="1"/>
</dbReference>
<evidence type="ECO:0000313" key="3">
    <source>
        <dbReference type="EMBL" id="TKW50006.1"/>
    </source>
</evidence>
<comment type="caution">
    <text evidence="3">The sequence shown here is derived from an EMBL/GenBank/DDBJ whole genome shotgun (WGS) entry which is preliminary data.</text>
</comment>
<gene>
    <name evidence="3" type="ORF">CTA1_5751</name>
</gene>
<dbReference type="GO" id="GO:0005739">
    <property type="term" value="C:mitochondrion"/>
    <property type="evidence" value="ECO:0007669"/>
    <property type="project" value="TreeGrafter"/>
</dbReference>
<dbReference type="InterPro" id="IPR001509">
    <property type="entry name" value="Epimerase_deHydtase"/>
</dbReference>
<dbReference type="OrthoDB" id="276721at2759"/>
<dbReference type="InterPro" id="IPR036291">
    <property type="entry name" value="NAD(P)-bd_dom_sf"/>
</dbReference>
<dbReference type="STRING" id="1306861.A0A4V6Y9C2"/>
<dbReference type="EMBL" id="PJEX01000451">
    <property type="protein sequence ID" value="TKW50006.1"/>
    <property type="molecule type" value="Genomic_DNA"/>
</dbReference>
<evidence type="ECO:0000256" key="1">
    <source>
        <dbReference type="SAM" id="MobiDB-lite"/>
    </source>
</evidence>
<evidence type="ECO:0000259" key="2">
    <source>
        <dbReference type="Pfam" id="PF01370"/>
    </source>
</evidence>
<dbReference type="Proteomes" id="UP000310108">
    <property type="component" value="Unassembled WGS sequence"/>
</dbReference>
<feature type="region of interest" description="Disordered" evidence="1">
    <location>
        <begin position="284"/>
        <end position="303"/>
    </location>
</feature>
<dbReference type="Pfam" id="PF01370">
    <property type="entry name" value="Epimerase"/>
    <property type="match status" value="1"/>
</dbReference>